<comment type="caution">
    <text evidence="1">The sequence shown here is derived from an EMBL/GenBank/DDBJ whole genome shotgun (WGS) entry which is preliminary data.</text>
</comment>
<name>A0A0V1EVF5_TRIPS</name>
<dbReference type="EMBL" id="JYDR01000006">
    <property type="protein sequence ID" value="KRY77728.1"/>
    <property type="molecule type" value="Genomic_DNA"/>
</dbReference>
<evidence type="ECO:0000313" key="1">
    <source>
        <dbReference type="EMBL" id="KRY77728.1"/>
    </source>
</evidence>
<protein>
    <submittedName>
        <fullName evidence="1">Uncharacterized protein</fullName>
    </submittedName>
</protein>
<feature type="non-terminal residue" evidence="1">
    <location>
        <position position="1"/>
    </location>
</feature>
<gene>
    <name evidence="1" type="ORF">T4A_5029</name>
</gene>
<dbReference type="AlphaFoldDB" id="A0A0V1EVF5"/>
<evidence type="ECO:0000313" key="2">
    <source>
        <dbReference type="Proteomes" id="UP000054632"/>
    </source>
</evidence>
<sequence>HARWNTTWHTKWIKREAQKKISANPSFKFTTNKRQQLQLSHQHPAKIKGRNAVYNQRVKRFPRFPRNRQDLIIADEFRRMKFGKMFLFSESASKYIRVFLTENNRQSS</sequence>
<reference evidence="1 2" key="1">
    <citation type="submission" date="2015-01" db="EMBL/GenBank/DDBJ databases">
        <title>Evolution of Trichinella species and genotypes.</title>
        <authorList>
            <person name="Korhonen P.K."/>
            <person name="Edoardo P."/>
            <person name="Giuseppe L.R."/>
            <person name="Gasser R.B."/>
        </authorList>
    </citation>
    <scope>NUCLEOTIDE SEQUENCE [LARGE SCALE GENOMIC DNA]</scope>
    <source>
        <strain evidence="1">ISS13</strain>
    </source>
</reference>
<organism evidence="1 2">
    <name type="scientific">Trichinella pseudospiralis</name>
    <name type="common">Parasitic roundworm</name>
    <dbReference type="NCBI Taxonomy" id="6337"/>
    <lineage>
        <taxon>Eukaryota</taxon>
        <taxon>Metazoa</taxon>
        <taxon>Ecdysozoa</taxon>
        <taxon>Nematoda</taxon>
        <taxon>Enoplea</taxon>
        <taxon>Dorylaimia</taxon>
        <taxon>Trichinellida</taxon>
        <taxon>Trichinellidae</taxon>
        <taxon>Trichinella</taxon>
    </lineage>
</organism>
<proteinExistence type="predicted"/>
<dbReference type="Proteomes" id="UP000054632">
    <property type="component" value="Unassembled WGS sequence"/>
</dbReference>
<accession>A0A0V1EVF5</accession>